<dbReference type="Proteomes" id="UP000482487">
    <property type="component" value="Unassembled WGS sequence"/>
</dbReference>
<dbReference type="InterPro" id="IPR029751">
    <property type="entry name" value="Ribosomal_L25_dom"/>
</dbReference>
<reference evidence="8 9" key="1">
    <citation type="submission" date="2020-01" db="EMBL/GenBank/DDBJ databases">
        <title>Genome sequence of Desulfovibrio aerotolerans DSM 16695(T).</title>
        <authorList>
            <person name="Karnachuk O."/>
            <person name="Avakyan M."/>
            <person name="Mardanov A."/>
            <person name="Kadnikov V."/>
            <person name="Ravin N."/>
        </authorList>
    </citation>
    <scope>NUCLEOTIDE SEQUENCE [LARGE SCALE GENOMIC DNA]</scope>
    <source>
        <strain evidence="8 9">DSM 16695</strain>
    </source>
</reference>
<dbReference type="Pfam" id="PF14693">
    <property type="entry name" value="Ribosomal_TL5_C"/>
    <property type="match status" value="1"/>
</dbReference>
<dbReference type="HAMAP" id="MF_01334">
    <property type="entry name" value="Ribosomal_bL25_CTC"/>
    <property type="match status" value="1"/>
</dbReference>
<evidence type="ECO:0000256" key="1">
    <source>
        <dbReference type="ARBA" id="ARBA00022730"/>
    </source>
</evidence>
<dbReference type="PANTHER" id="PTHR33284">
    <property type="entry name" value="RIBOSOMAL PROTEIN L25/GLN-TRNA SYNTHETASE, ANTI-CODON-BINDING DOMAIN-CONTAINING PROTEIN"/>
    <property type="match status" value="1"/>
</dbReference>
<dbReference type="Gene3D" id="2.170.120.20">
    <property type="entry name" value="Ribosomal protein L25, beta domain"/>
    <property type="match status" value="1"/>
</dbReference>
<evidence type="ECO:0000259" key="7">
    <source>
        <dbReference type="Pfam" id="PF14693"/>
    </source>
</evidence>
<keyword evidence="4 5" id="KW-0687">Ribonucleoprotein</keyword>
<comment type="subunit">
    <text evidence="5">Part of the 50S ribosomal subunit; part of the 5S rRNA/L5/L18/L25 subcomplex. Contacts the 5S rRNA. Binds to the 5S rRNA independently of L5 and L18.</text>
</comment>
<dbReference type="SUPFAM" id="SSF50715">
    <property type="entry name" value="Ribosomal protein L25-like"/>
    <property type="match status" value="1"/>
</dbReference>
<accession>A0A7C9IU24</accession>
<evidence type="ECO:0000259" key="6">
    <source>
        <dbReference type="Pfam" id="PF01386"/>
    </source>
</evidence>
<dbReference type="InterPro" id="IPR020056">
    <property type="entry name" value="Rbsml_bL25/Gln-tRNA_synth_N"/>
</dbReference>
<evidence type="ECO:0000313" key="8">
    <source>
        <dbReference type="EMBL" id="MYL85247.1"/>
    </source>
</evidence>
<dbReference type="CDD" id="cd00495">
    <property type="entry name" value="Ribosomal_L25_TL5_CTC"/>
    <property type="match status" value="1"/>
</dbReference>
<comment type="function">
    <text evidence="5">This is one of the proteins that binds to the 5S RNA in the ribosome where it forms part of the central protuberance.</text>
</comment>
<organism evidence="8 9">
    <name type="scientific">Solidesulfovibrio aerotolerans</name>
    <dbReference type="NCBI Taxonomy" id="295255"/>
    <lineage>
        <taxon>Bacteria</taxon>
        <taxon>Pseudomonadati</taxon>
        <taxon>Thermodesulfobacteriota</taxon>
        <taxon>Desulfovibrionia</taxon>
        <taxon>Desulfovibrionales</taxon>
        <taxon>Desulfovibrionaceae</taxon>
        <taxon>Solidesulfovibrio</taxon>
    </lineage>
</organism>
<keyword evidence="9" id="KW-1185">Reference proteome</keyword>
<keyword evidence="1 5" id="KW-0699">rRNA-binding</keyword>
<dbReference type="GO" id="GO:0003735">
    <property type="term" value="F:structural constituent of ribosome"/>
    <property type="evidence" value="ECO:0007669"/>
    <property type="project" value="InterPro"/>
</dbReference>
<dbReference type="AlphaFoldDB" id="A0A7C9IU24"/>
<evidence type="ECO:0000256" key="5">
    <source>
        <dbReference type="HAMAP-Rule" id="MF_01334"/>
    </source>
</evidence>
<dbReference type="InterPro" id="IPR020057">
    <property type="entry name" value="Ribosomal_bL25_b-dom"/>
</dbReference>
<dbReference type="RefSeq" id="WP_160964028.1">
    <property type="nucleotide sequence ID" value="NZ_WVUD01000069.1"/>
</dbReference>
<evidence type="ECO:0000256" key="4">
    <source>
        <dbReference type="ARBA" id="ARBA00023274"/>
    </source>
</evidence>
<sequence length="197" mass="21521">MKETLSLAVKTRAGRGKGACRKLRAEDLVPGVYYDAKGINIPVMVEHLPLQKLYSKTLSAHVFDLLIDTDAGQETKPSLVWKVVHHPTKPRITHVDFYGVDLTKEIEVHVPVEVVGKSKGQIKGGTLEIYRDTIEIICLPLAIPNKIVIDITDLEIHETIQIADVILPEGVKAVYENNFAVLGVITTVAEDAPAAGA</sequence>
<dbReference type="Pfam" id="PF01386">
    <property type="entry name" value="Ribosomal_L25p"/>
    <property type="match status" value="1"/>
</dbReference>
<comment type="similarity">
    <text evidence="5">Belongs to the bacterial ribosomal protein bL25 family. CTC subfamily.</text>
</comment>
<evidence type="ECO:0000256" key="3">
    <source>
        <dbReference type="ARBA" id="ARBA00022980"/>
    </source>
</evidence>
<proteinExistence type="inferred from homology"/>
<dbReference type="InterPro" id="IPR020930">
    <property type="entry name" value="Ribosomal_uL5_bac-type"/>
</dbReference>
<dbReference type="InterPro" id="IPR037121">
    <property type="entry name" value="Ribosomal_bL25_C"/>
</dbReference>
<dbReference type="InterPro" id="IPR001021">
    <property type="entry name" value="Ribosomal_bL25_long"/>
</dbReference>
<protein>
    <recommendedName>
        <fullName evidence="5">Large ribosomal subunit protein bL25</fullName>
    </recommendedName>
    <alternativeName>
        <fullName evidence="5">General stress protein CTC</fullName>
    </alternativeName>
</protein>
<dbReference type="GO" id="GO:0006412">
    <property type="term" value="P:translation"/>
    <property type="evidence" value="ECO:0007669"/>
    <property type="project" value="UniProtKB-UniRule"/>
</dbReference>
<dbReference type="OrthoDB" id="9786489at2"/>
<dbReference type="EMBL" id="WVUD01000069">
    <property type="protein sequence ID" value="MYL85247.1"/>
    <property type="molecule type" value="Genomic_DNA"/>
</dbReference>
<evidence type="ECO:0000313" key="9">
    <source>
        <dbReference type="Proteomes" id="UP000482487"/>
    </source>
</evidence>
<keyword evidence="2 5" id="KW-0694">RNA-binding</keyword>
<name>A0A7C9IU24_9BACT</name>
<keyword evidence="3 5" id="KW-0689">Ribosomal protein</keyword>
<feature type="domain" description="Large ribosomal subunit protein bL25 beta" evidence="7">
    <location>
        <begin position="105"/>
        <end position="185"/>
    </location>
</feature>
<dbReference type="Gene3D" id="2.40.240.10">
    <property type="entry name" value="Ribosomal Protein L25, Chain P"/>
    <property type="match status" value="1"/>
</dbReference>
<dbReference type="InterPro" id="IPR011035">
    <property type="entry name" value="Ribosomal_bL25/Gln-tRNA_synth"/>
</dbReference>
<dbReference type="NCBIfam" id="TIGR00731">
    <property type="entry name" value="bL25_bact_ctc"/>
    <property type="match status" value="1"/>
</dbReference>
<feature type="domain" description="Large ribosomal subunit protein bL25 L25" evidence="6">
    <location>
        <begin position="7"/>
        <end position="97"/>
    </location>
</feature>
<dbReference type="PANTHER" id="PTHR33284:SF1">
    <property type="entry name" value="RIBOSOMAL PROTEIN L25_GLN-TRNA SYNTHETASE, ANTI-CODON-BINDING DOMAIN-CONTAINING PROTEIN"/>
    <property type="match status" value="1"/>
</dbReference>
<dbReference type="GO" id="GO:0008097">
    <property type="term" value="F:5S rRNA binding"/>
    <property type="evidence" value="ECO:0007669"/>
    <property type="project" value="InterPro"/>
</dbReference>
<dbReference type="NCBIfam" id="NF004135">
    <property type="entry name" value="PRK05618.3-1"/>
    <property type="match status" value="1"/>
</dbReference>
<comment type="caution">
    <text evidence="8">The sequence shown here is derived from an EMBL/GenBank/DDBJ whole genome shotgun (WGS) entry which is preliminary data.</text>
</comment>
<evidence type="ECO:0000256" key="2">
    <source>
        <dbReference type="ARBA" id="ARBA00022884"/>
    </source>
</evidence>
<gene>
    <name evidence="5" type="primary">rplY</name>
    <name evidence="5" type="synonym">ctc</name>
    <name evidence="8" type="ORF">GTA51_19295</name>
</gene>
<dbReference type="GO" id="GO:0022625">
    <property type="term" value="C:cytosolic large ribosomal subunit"/>
    <property type="evidence" value="ECO:0007669"/>
    <property type="project" value="TreeGrafter"/>
</dbReference>